<feature type="non-terminal residue" evidence="2">
    <location>
        <position position="120"/>
    </location>
</feature>
<dbReference type="AlphaFoldDB" id="A0A9N9GK79"/>
<gene>
    <name evidence="2" type="ORF">DEBURN_LOCUS10111</name>
</gene>
<accession>A0A9N9GK79</accession>
<keyword evidence="3" id="KW-1185">Reference proteome</keyword>
<evidence type="ECO:0000313" key="2">
    <source>
        <dbReference type="EMBL" id="CAG8614506.1"/>
    </source>
</evidence>
<dbReference type="Proteomes" id="UP000789706">
    <property type="component" value="Unassembled WGS sequence"/>
</dbReference>
<feature type="non-terminal residue" evidence="2">
    <location>
        <position position="1"/>
    </location>
</feature>
<comment type="caution">
    <text evidence="2">The sequence shown here is derived from an EMBL/GenBank/DDBJ whole genome shotgun (WGS) entry which is preliminary data.</text>
</comment>
<protein>
    <submittedName>
        <fullName evidence="2">1094_t:CDS:1</fullName>
    </submittedName>
</protein>
<dbReference type="EMBL" id="CAJVPK010002555">
    <property type="protein sequence ID" value="CAG8614506.1"/>
    <property type="molecule type" value="Genomic_DNA"/>
</dbReference>
<proteinExistence type="predicted"/>
<evidence type="ECO:0000256" key="1">
    <source>
        <dbReference type="SAM" id="MobiDB-lite"/>
    </source>
</evidence>
<sequence>LSKENGQKRRSLRARTQDTATKKRPAAYSLSPRPTITFNNVTVPSPNQLLQLNSEIEYLDALGLFDPSEITEPILSPEAEREYLEVLGILEHIPQFHQTDIISSGCKLLDDHYQVKIGKE</sequence>
<reference evidence="2" key="1">
    <citation type="submission" date="2021-06" db="EMBL/GenBank/DDBJ databases">
        <authorList>
            <person name="Kallberg Y."/>
            <person name="Tangrot J."/>
            <person name="Rosling A."/>
        </authorList>
    </citation>
    <scope>NUCLEOTIDE SEQUENCE</scope>
    <source>
        <strain evidence="2">AZ414A</strain>
    </source>
</reference>
<organism evidence="2 3">
    <name type="scientific">Diversispora eburnea</name>
    <dbReference type="NCBI Taxonomy" id="1213867"/>
    <lineage>
        <taxon>Eukaryota</taxon>
        <taxon>Fungi</taxon>
        <taxon>Fungi incertae sedis</taxon>
        <taxon>Mucoromycota</taxon>
        <taxon>Glomeromycotina</taxon>
        <taxon>Glomeromycetes</taxon>
        <taxon>Diversisporales</taxon>
        <taxon>Diversisporaceae</taxon>
        <taxon>Diversispora</taxon>
    </lineage>
</organism>
<evidence type="ECO:0000313" key="3">
    <source>
        <dbReference type="Proteomes" id="UP000789706"/>
    </source>
</evidence>
<name>A0A9N9GK79_9GLOM</name>
<feature type="region of interest" description="Disordered" evidence="1">
    <location>
        <begin position="1"/>
        <end position="27"/>
    </location>
</feature>